<comment type="function">
    <text evidence="2">Functions in two distinct reactions of the de novo folate biosynthetic pathway. Catalyzes the addition of a glutamate residue to dihydropteroate (7,8-dihydropteroate or H2Pte) to form dihydrofolate (7,8-dihydrofolate monoglutamate or H2Pte-Glu). Also catalyzes successive additions of L-glutamate to tetrahydrofolate or 10-formyltetrahydrofolate or 5,10-methylenetetrahydrofolate, leading to folylpolyglutamate derivatives.</text>
</comment>
<dbReference type="PANTHER" id="PTHR11136">
    <property type="entry name" value="FOLYLPOLYGLUTAMATE SYNTHASE-RELATED"/>
    <property type="match status" value="1"/>
</dbReference>
<dbReference type="InterPro" id="IPR036565">
    <property type="entry name" value="Mur-like_cat_sf"/>
</dbReference>
<comment type="caution">
    <text evidence="24">The sequence shown here is derived from an EMBL/GenBank/DDBJ whole genome shotgun (WGS) entry which is preliminary data.</text>
</comment>
<evidence type="ECO:0000256" key="20">
    <source>
        <dbReference type="ARBA" id="ARBA00049035"/>
    </source>
</evidence>
<evidence type="ECO:0000259" key="23">
    <source>
        <dbReference type="Pfam" id="PF08245"/>
    </source>
</evidence>
<dbReference type="SUPFAM" id="SSF53623">
    <property type="entry name" value="MurD-like peptide ligases, catalytic domain"/>
    <property type="match status" value="1"/>
</dbReference>
<dbReference type="GO" id="GO:0004326">
    <property type="term" value="F:tetrahydrofolylpolyglutamate synthase activity"/>
    <property type="evidence" value="ECO:0007669"/>
    <property type="project" value="UniProtKB-EC"/>
</dbReference>
<evidence type="ECO:0000256" key="19">
    <source>
        <dbReference type="ARBA" id="ARBA00047808"/>
    </source>
</evidence>
<keyword evidence="25" id="KW-1185">Reference proteome</keyword>
<keyword evidence="10" id="KW-0479">Metal-binding</keyword>
<dbReference type="GO" id="GO:0046872">
    <property type="term" value="F:metal ion binding"/>
    <property type="evidence" value="ECO:0007669"/>
    <property type="project" value="UniProtKB-KW"/>
</dbReference>
<dbReference type="RefSeq" id="WP_197440865.1">
    <property type="nucleotide sequence ID" value="NZ_SIHI01000001.1"/>
</dbReference>
<evidence type="ECO:0000256" key="6">
    <source>
        <dbReference type="ARBA" id="ARBA00013023"/>
    </source>
</evidence>
<dbReference type="Pfam" id="PF02875">
    <property type="entry name" value="Mur_ligase_C"/>
    <property type="match status" value="1"/>
</dbReference>
<dbReference type="Pfam" id="PF08245">
    <property type="entry name" value="Mur_ligase_M"/>
    <property type="match status" value="1"/>
</dbReference>
<evidence type="ECO:0000313" key="24">
    <source>
        <dbReference type="EMBL" id="TWT57623.1"/>
    </source>
</evidence>
<evidence type="ECO:0000256" key="10">
    <source>
        <dbReference type="ARBA" id="ARBA00022723"/>
    </source>
</evidence>
<comment type="catalytic activity">
    <reaction evidence="18">
        <text>(6S)-5,6,7,8-tetrahydrofolyl-(gamma-L-Glu)(n) + L-glutamate + ATP = (6S)-5,6,7,8-tetrahydrofolyl-(gamma-L-Glu)(n+1) + ADP + phosphate + H(+)</text>
        <dbReference type="Rhea" id="RHEA:10580"/>
        <dbReference type="Rhea" id="RHEA-COMP:14738"/>
        <dbReference type="Rhea" id="RHEA-COMP:14740"/>
        <dbReference type="ChEBI" id="CHEBI:15378"/>
        <dbReference type="ChEBI" id="CHEBI:29985"/>
        <dbReference type="ChEBI" id="CHEBI:30616"/>
        <dbReference type="ChEBI" id="CHEBI:43474"/>
        <dbReference type="ChEBI" id="CHEBI:141005"/>
        <dbReference type="ChEBI" id="CHEBI:456216"/>
        <dbReference type="EC" id="6.3.2.17"/>
    </reaction>
</comment>
<evidence type="ECO:0000256" key="2">
    <source>
        <dbReference type="ARBA" id="ARBA00002714"/>
    </source>
</evidence>
<dbReference type="PANTHER" id="PTHR11136:SF0">
    <property type="entry name" value="DIHYDROFOLATE SYNTHETASE-RELATED"/>
    <property type="match status" value="1"/>
</dbReference>
<dbReference type="Gene3D" id="3.40.1190.10">
    <property type="entry name" value="Mur-like, catalytic domain"/>
    <property type="match status" value="1"/>
</dbReference>
<feature type="domain" description="Mur ligase C-terminal" evidence="22">
    <location>
        <begin position="325"/>
        <end position="445"/>
    </location>
</feature>
<keyword evidence="11" id="KW-0547">Nucleotide-binding</keyword>
<comment type="catalytic activity">
    <reaction evidence="19">
        <text>10-formyltetrahydrofolyl-(gamma-L-Glu)(n) + L-glutamate + ATP = 10-formyltetrahydrofolyl-(gamma-L-Glu)(n+1) + ADP + phosphate + H(+)</text>
        <dbReference type="Rhea" id="RHEA:51904"/>
        <dbReference type="Rhea" id="RHEA-COMP:13088"/>
        <dbReference type="Rhea" id="RHEA-COMP:14300"/>
        <dbReference type="ChEBI" id="CHEBI:15378"/>
        <dbReference type="ChEBI" id="CHEBI:29985"/>
        <dbReference type="ChEBI" id="CHEBI:30616"/>
        <dbReference type="ChEBI" id="CHEBI:43474"/>
        <dbReference type="ChEBI" id="CHEBI:134413"/>
        <dbReference type="ChEBI" id="CHEBI:456216"/>
        <dbReference type="EC" id="6.3.2.17"/>
    </reaction>
</comment>
<evidence type="ECO:0000256" key="4">
    <source>
        <dbReference type="ARBA" id="ARBA00005150"/>
    </source>
</evidence>
<comment type="catalytic activity">
    <reaction evidence="20">
        <text>(6R)-5,10-methylenetetrahydrofolyl-(gamma-L-Glu)(n) + L-glutamate + ATP = (6R)-5,10-methylenetetrahydrofolyl-(gamma-L-Glu)(n+1) + ADP + phosphate + H(+)</text>
        <dbReference type="Rhea" id="RHEA:51912"/>
        <dbReference type="Rhea" id="RHEA-COMP:13257"/>
        <dbReference type="Rhea" id="RHEA-COMP:13258"/>
        <dbReference type="ChEBI" id="CHEBI:15378"/>
        <dbReference type="ChEBI" id="CHEBI:29985"/>
        <dbReference type="ChEBI" id="CHEBI:30616"/>
        <dbReference type="ChEBI" id="CHEBI:43474"/>
        <dbReference type="ChEBI" id="CHEBI:136572"/>
        <dbReference type="ChEBI" id="CHEBI:456216"/>
        <dbReference type="EC" id="6.3.2.17"/>
    </reaction>
</comment>
<evidence type="ECO:0000256" key="7">
    <source>
        <dbReference type="ARBA" id="ARBA00013025"/>
    </source>
</evidence>
<protein>
    <recommendedName>
        <fullName evidence="8">Dihydrofolate synthase/folylpolyglutamate synthase</fullName>
        <ecNumber evidence="6">6.3.2.12</ecNumber>
        <ecNumber evidence="7">6.3.2.17</ecNumber>
    </recommendedName>
    <alternativeName>
        <fullName evidence="17">Folylpoly-gamma-glutamate synthetase-dihydrofolate synthetase</fullName>
    </alternativeName>
    <alternativeName>
        <fullName evidence="15">Folylpolyglutamate synthetase</fullName>
    </alternativeName>
    <alternativeName>
        <fullName evidence="16">Tetrahydrofolylpolyglutamate synthase</fullName>
    </alternativeName>
</protein>
<reference evidence="24 25" key="1">
    <citation type="submission" date="2019-02" db="EMBL/GenBank/DDBJ databases">
        <title>Deep-cultivation of Planctomycetes and their phenomic and genomic characterization uncovers novel biology.</title>
        <authorList>
            <person name="Wiegand S."/>
            <person name="Jogler M."/>
            <person name="Boedeker C."/>
            <person name="Pinto D."/>
            <person name="Vollmers J."/>
            <person name="Rivas-Marin E."/>
            <person name="Kohn T."/>
            <person name="Peeters S.H."/>
            <person name="Heuer A."/>
            <person name="Rast P."/>
            <person name="Oberbeckmann S."/>
            <person name="Bunk B."/>
            <person name="Jeske O."/>
            <person name="Meyerdierks A."/>
            <person name="Storesund J.E."/>
            <person name="Kallscheuer N."/>
            <person name="Luecker S."/>
            <person name="Lage O.M."/>
            <person name="Pohl T."/>
            <person name="Merkel B.J."/>
            <person name="Hornburger P."/>
            <person name="Mueller R.-W."/>
            <person name="Bruemmer F."/>
            <person name="Labrenz M."/>
            <person name="Spormann A.M."/>
            <person name="Op Den Camp H."/>
            <person name="Overmann J."/>
            <person name="Amann R."/>
            <person name="Jetten M.S.M."/>
            <person name="Mascher T."/>
            <person name="Medema M.H."/>
            <person name="Devos D.P."/>
            <person name="Kaster A.-K."/>
            <person name="Ovreas L."/>
            <person name="Rohde M."/>
            <person name="Galperin M.Y."/>
            <person name="Jogler C."/>
        </authorList>
    </citation>
    <scope>NUCLEOTIDE SEQUENCE [LARGE SCALE GENOMIC DNA]</scope>
    <source>
        <strain evidence="24 25">KOR42</strain>
    </source>
</reference>
<dbReference type="EC" id="6.3.2.17" evidence="7"/>
<keyword evidence="9 24" id="KW-0436">Ligase</keyword>
<dbReference type="GO" id="GO:0008841">
    <property type="term" value="F:dihydrofolate synthase activity"/>
    <property type="evidence" value="ECO:0007669"/>
    <property type="project" value="UniProtKB-EC"/>
</dbReference>
<dbReference type="InterPro" id="IPR001645">
    <property type="entry name" value="Folylpolyglutamate_synth"/>
</dbReference>
<evidence type="ECO:0000313" key="25">
    <source>
        <dbReference type="Proteomes" id="UP000317243"/>
    </source>
</evidence>
<evidence type="ECO:0000256" key="13">
    <source>
        <dbReference type="ARBA" id="ARBA00022842"/>
    </source>
</evidence>
<keyword evidence="14" id="KW-0289">Folate biosynthesis</keyword>
<dbReference type="AlphaFoldDB" id="A0A5C5X5U5"/>
<proteinExistence type="inferred from homology"/>
<sequence length="467" mass="50665">MSSLGLDSPELTETNRAYQEAIDFLLSRINYESRPDLATSMADFPLARMDRLLTLLGNPQTAQPVVHIAGSKGKGSTAIMVARILEAAGHRVGLFTSPHAHKYEERITVNGVPASRQEIVQIVERLKPICQQMDSESKRGPSFFELTTAAGWLHFQEKQTSVAVVEVGLGGRLDSTNVCNPEVAVIASISKDHTRLLGDTLEKIAREKAGIIKDRVPVVSGVTAAGPAEVIESIAQSHQSKLLRLDRELIVTNASPSGPTPSPWTFDLEVEDLSLKELTLGMPGEHQVRNAALAVATVRQLDPDRFKVSSEHLRQGLRSAVLPMRVQTLSTSPTFILDSAHNPASIQALCDTLSSGTYQKRICLFSASKDKDVKELLVILSKNFDQFILTAYQSNPRAVPIDELAHIAENTEGCRFETAADPAAAVSRGMEISGSDDLLCATGSFFFAAEVEDVVQNLKANSETEQG</sequence>
<comment type="pathway">
    <text evidence="4">Cofactor biosynthesis; tetrahydrofolylpolyglutamate biosynthesis.</text>
</comment>
<dbReference type="InterPro" id="IPR036615">
    <property type="entry name" value="Mur_ligase_C_dom_sf"/>
</dbReference>
<dbReference type="EC" id="6.3.2.12" evidence="6"/>
<comment type="catalytic activity">
    <reaction evidence="21">
        <text>7,8-dihydropteroate + L-glutamate + ATP = 7,8-dihydrofolate + ADP + phosphate + H(+)</text>
        <dbReference type="Rhea" id="RHEA:23584"/>
        <dbReference type="ChEBI" id="CHEBI:15378"/>
        <dbReference type="ChEBI" id="CHEBI:17839"/>
        <dbReference type="ChEBI" id="CHEBI:29985"/>
        <dbReference type="ChEBI" id="CHEBI:30616"/>
        <dbReference type="ChEBI" id="CHEBI:43474"/>
        <dbReference type="ChEBI" id="CHEBI:57451"/>
        <dbReference type="ChEBI" id="CHEBI:456216"/>
        <dbReference type="EC" id="6.3.2.12"/>
    </reaction>
</comment>
<keyword evidence="12" id="KW-0067">ATP-binding</keyword>
<evidence type="ECO:0000256" key="14">
    <source>
        <dbReference type="ARBA" id="ARBA00022909"/>
    </source>
</evidence>
<evidence type="ECO:0000256" key="21">
    <source>
        <dbReference type="ARBA" id="ARBA00049161"/>
    </source>
</evidence>
<evidence type="ECO:0000256" key="8">
    <source>
        <dbReference type="ARBA" id="ARBA00019357"/>
    </source>
</evidence>
<evidence type="ECO:0000256" key="11">
    <source>
        <dbReference type="ARBA" id="ARBA00022741"/>
    </source>
</evidence>
<name>A0A5C5X5U5_9PLAN</name>
<dbReference type="InterPro" id="IPR004101">
    <property type="entry name" value="Mur_ligase_C"/>
</dbReference>
<comment type="similarity">
    <text evidence="5">Belongs to the folylpolyglutamate synthase family.</text>
</comment>
<evidence type="ECO:0000256" key="16">
    <source>
        <dbReference type="ARBA" id="ARBA00030592"/>
    </source>
</evidence>
<evidence type="ECO:0000256" key="15">
    <source>
        <dbReference type="ARBA" id="ARBA00030048"/>
    </source>
</evidence>
<evidence type="ECO:0000256" key="18">
    <source>
        <dbReference type="ARBA" id="ARBA00047493"/>
    </source>
</evidence>
<evidence type="ECO:0000256" key="1">
    <source>
        <dbReference type="ARBA" id="ARBA00001946"/>
    </source>
</evidence>
<dbReference type="PIRSF" id="PIRSF001563">
    <property type="entry name" value="Folylpolyglu_synth"/>
    <property type="match status" value="1"/>
</dbReference>
<evidence type="ECO:0000256" key="3">
    <source>
        <dbReference type="ARBA" id="ARBA00004799"/>
    </source>
</evidence>
<evidence type="ECO:0000256" key="5">
    <source>
        <dbReference type="ARBA" id="ARBA00008276"/>
    </source>
</evidence>
<accession>A0A5C5X5U5</accession>
<dbReference type="GO" id="GO:0005737">
    <property type="term" value="C:cytoplasm"/>
    <property type="evidence" value="ECO:0007669"/>
    <property type="project" value="TreeGrafter"/>
</dbReference>
<evidence type="ECO:0000256" key="12">
    <source>
        <dbReference type="ARBA" id="ARBA00022840"/>
    </source>
</evidence>
<dbReference type="InterPro" id="IPR013221">
    <property type="entry name" value="Mur_ligase_cen"/>
</dbReference>
<organism evidence="24 25">
    <name type="scientific">Thalassoglobus neptunius</name>
    <dbReference type="NCBI Taxonomy" id="1938619"/>
    <lineage>
        <taxon>Bacteria</taxon>
        <taxon>Pseudomonadati</taxon>
        <taxon>Planctomycetota</taxon>
        <taxon>Planctomycetia</taxon>
        <taxon>Planctomycetales</taxon>
        <taxon>Planctomycetaceae</taxon>
        <taxon>Thalassoglobus</taxon>
    </lineage>
</organism>
<comment type="pathway">
    <text evidence="3">Cofactor biosynthesis; tetrahydrofolate biosynthesis; 7,8-dihydrofolate from 2-amino-4-hydroxy-6-hydroxymethyl-7,8-dihydropteridine diphosphate and 4-aminobenzoate: step 2/2.</text>
</comment>
<dbReference type="GO" id="GO:0046656">
    <property type="term" value="P:folic acid biosynthetic process"/>
    <property type="evidence" value="ECO:0007669"/>
    <property type="project" value="UniProtKB-KW"/>
</dbReference>
<comment type="cofactor">
    <cofactor evidence="1">
        <name>Mg(2+)</name>
        <dbReference type="ChEBI" id="CHEBI:18420"/>
    </cofactor>
</comment>
<dbReference type="FunFam" id="3.40.1190.10:FF:000011">
    <property type="entry name" value="Folylpolyglutamate synthase/dihydrofolate synthase"/>
    <property type="match status" value="1"/>
</dbReference>
<gene>
    <name evidence="24" type="primary">fgs</name>
    <name evidence="24" type="ORF">KOR42_09850</name>
</gene>
<dbReference type="SUPFAM" id="SSF53244">
    <property type="entry name" value="MurD-like peptide ligases, peptide-binding domain"/>
    <property type="match status" value="1"/>
</dbReference>
<dbReference type="GO" id="GO:0005524">
    <property type="term" value="F:ATP binding"/>
    <property type="evidence" value="ECO:0007669"/>
    <property type="project" value="UniProtKB-KW"/>
</dbReference>
<dbReference type="Gene3D" id="3.90.190.20">
    <property type="entry name" value="Mur ligase, C-terminal domain"/>
    <property type="match status" value="1"/>
</dbReference>
<dbReference type="EMBL" id="SIHI01000001">
    <property type="protein sequence ID" value="TWT57623.1"/>
    <property type="molecule type" value="Genomic_DNA"/>
</dbReference>
<evidence type="ECO:0000256" key="17">
    <source>
        <dbReference type="ARBA" id="ARBA00032510"/>
    </source>
</evidence>
<evidence type="ECO:0000256" key="9">
    <source>
        <dbReference type="ARBA" id="ARBA00022598"/>
    </source>
</evidence>
<feature type="domain" description="Mur ligase central" evidence="23">
    <location>
        <begin position="153"/>
        <end position="297"/>
    </location>
</feature>
<keyword evidence="13" id="KW-0460">Magnesium</keyword>
<dbReference type="NCBIfam" id="TIGR01499">
    <property type="entry name" value="folC"/>
    <property type="match status" value="1"/>
</dbReference>
<dbReference type="Proteomes" id="UP000317243">
    <property type="component" value="Unassembled WGS sequence"/>
</dbReference>
<evidence type="ECO:0000259" key="22">
    <source>
        <dbReference type="Pfam" id="PF02875"/>
    </source>
</evidence>